<keyword evidence="4" id="KW-1185">Reference proteome</keyword>
<name>A0A803P3M6_CANSA</name>
<sequence>MGERGSGELPWKSGEQKVRDGVGSLLGRKGGAKGESGSKELPWKSGDQKVGEEAGSSIERTGSNGRESGSRELLAQGAQPVPWPLLVLALPLVWRLTLLVGLTYFFSYTFT</sequence>
<reference evidence="3" key="2">
    <citation type="submission" date="2021-03" db="UniProtKB">
        <authorList>
            <consortium name="EnsemblPlants"/>
        </authorList>
    </citation>
    <scope>IDENTIFICATION</scope>
</reference>
<keyword evidence="2" id="KW-0812">Transmembrane</keyword>
<dbReference type="EnsemblPlants" id="evm.model.03.1016">
    <property type="protein sequence ID" value="cds.evm.model.03.1016"/>
    <property type="gene ID" value="evm.TU.03.1016"/>
</dbReference>
<evidence type="ECO:0000313" key="4">
    <source>
        <dbReference type="Proteomes" id="UP000596661"/>
    </source>
</evidence>
<dbReference type="EMBL" id="UZAU01000280">
    <property type="status" value="NOT_ANNOTATED_CDS"/>
    <property type="molecule type" value="Genomic_DNA"/>
</dbReference>
<feature type="transmembrane region" description="Helical" evidence="2">
    <location>
        <begin position="83"/>
        <end position="106"/>
    </location>
</feature>
<keyword evidence="2" id="KW-1133">Transmembrane helix</keyword>
<evidence type="ECO:0000313" key="3">
    <source>
        <dbReference type="EnsemblPlants" id="cds.evm.model.03.1016"/>
    </source>
</evidence>
<protein>
    <submittedName>
        <fullName evidence="3">Uncharacterized protein</fullName>
    </submittedName>
</protein>
<feature type="compositionally biased region" description="Basic and acidic residues" evidence="1">
    <location>
        <begin position="36"/>
        <end position="52"/>
    </location>
</feature>
<dbReference type="AlphaFoldDB" id="A0A803P3M6"/>
<reference evidence="3" key="1">
    <citation type="submission" date="2018-11" db="EMBL/GenBank/DDBJ databases">
        <authorList>
            <person name="Grassa J C."/>
        </authorList>
    </citation>
    <scope>NUCLEOTIDE SEQUENCE [LARGE SCALE GENOMIC DNA]</scope>
</reference>
<proteinExistence type="predicted"/>
<dbReference type="Gramene" id="evm.model.03.1016">
    <property type="protein sequence ID" value="cds.evm.model.03.1016"/>
    <property type="gene ID" value="evm.TU.03.1016"/>
</dbReference>
<feature type="compositionally biased region" description="Polar residues" evidence="1">
    <location>
        <begin position="58"/>
        <end position="67"/>
    </location>
</feature>
<organism evidence="3 4">
    <name type="scientific">Cannabis sativa</name>
    <name type="common">Hemp</name>
    <name type="synonym">Marijuana</name>
    <dbReference type="NCBI Taxonomy" id="3483"/>
    <lineage>
        <taxon>Eukaryota</taxon>
        <taxon>Viridiplantae</taxon>
        <taxon>Streptophyta</taxon>
        <taxon>Embryophyta</taxon>
        <taxon>Tracheophyta</taxon>
        <taxon>Spermatophyta</taxon>
        <taxon>Magnoliopsida</taxon>
        <taxon>eudicotyledons</taxon>
        <taxon>Gunneridae</taxon>
        <taxon>Pentapetalae</taxon>
        <taxon>rosids</taxon>
        <taxon>fabids</taxon>
        <taxon>Rosales</taxon>
        <taxon>Cannabaceae</taxon>
        <taxon>Cannabis</taxon>
    </lineage>
</organism>
<evidence type="ECO:0000256" key="2">
    <source>
        <dbReference type="SAM" id="Phobius"/>
    </source>
</evidence>
<dbReference type="Proteomes" id="UP000596661">
    <property type="component" value="Chromosome 3"/>
</dbReference>
<accession>A0A803P3M6</accession>
<feature type="region of interest" description="Disordered" evidence="1">
    <location>
        <begin position="1"/>
        <end position="73"/>
    </location>
</feature>
<keyword evidence="2" id="KW-0472">Membrane</keyword>
<evidence type="ECO:0000256" key="1">
    <source>
        <dbReference type="SAM" id="MobiDB-lite"/>
    </source>
</evidence>